<dbReference type="AlphaFoldDB" id="Q6TRY1"/>
<dbReference type="OrthoDB" id="7758670at2759"/>
<dbReference type="Pfam" id="PF01395">
    <property type="entry name" value="PBP_GOBP"/>
    <property type="match status" value="1"/>
</dbReference>
<proteinExistence type="evidence at transcript level"/>
<name>Q6TRY1_CULQU</name>
<feature type="signal peptide" evidence="4">
    <location>
        <begin position="1"/>
        <end position="20"/>
    </location>
</feature>
<reference evidence="5" key="1">
    <citation type="submission" date="2003-09" db="EMBL/GenBank/DDBJ databases">
        <title>An insight into the salivary transcriptome and proteome of the adult female mosquito Culex pipiens quinquefasciatus.</title>
        <authorList>
            <person name="Ribeiro J.M.C."/>
            <person name="Charlab R."/>
            <person name="Pham V.M."/>
            <person name="Garfield M.K."/>
            <person name="Valenzuela J.G."/>
        </authorList>
    </citation>
    <scope>NUCLEOTIDE SEQUENCE</scope>
    <source>
        <strain evidence="5">Vero Beach</strain>
        <tissue evidence="5">Salivary gland</tissue>
    </source>
</reference>
<evidence type="ECO:0000313" key="5">
    <source>
        <dbReference type="EMBL" id="AAR18456.1"/>
    </source>
</evidence>
<evidence type="ECO:0000256" key="1">
    <source>
        <dbReference type="ARBA" id="ARBA00004613"/>
    </source>
</evidence>
<evidence type="ECO:0000256" key="2">
    <source>
        <dbReference type="ARBA" id="ARBA00008098"/>
    </source>
</evidence>
<keyword evidence="4" id="KW-0732">Signal</keyword>
<dbReference type="GO" id="GO:0005549">
    <property type="term" value="F:odorant binding"/>
    <property type="evidence" value="ECO:0007669"/>
    <property type="project" value="InterPro"/>
</dbReference>
<organism evidence="5">
    <name type="scientific">Culex quinquefasciatus</name>
    <name type="common">Southern house mosquito</name>
    <name type="synonym">Culex pungens</name>
    <dbReference type="NCBI Taxonomy" id="7176"/>
    <lineage>
        <taxon>Eukaryota</taxon>
        <taxon>Metazoa</taxon>
        <taxon>Ecdysozoa</taxon>
        <taxon>Arthropoda</taxon>
        <taxon>Hexapoda</taxon>
        <taxon>Insecta</taxon>
        <taxon>Pterygota</taxon>
        <taxon>Neoptera</taxon>
        <taxon>Endopterygota</taxon>
        <taxon>Diptera</taxon>
        <taxon>Nematocera</taxon>
        <taxon>Culicoidea</taxon>
        <taxon>Culicidae</taxon>
        <taxon>Culicinae</taxon>
        <taxon>Culicini</taxon>
        <taxon>Culex</taxon>
        <taxon>Culex</taxon>
    </lineage>
</organism>
<dbReference type="SUPFAM" id="SSF47565">
    <property type="entry name" value="Insect pheromone/odorant-binding proteins"/>
    <property type="match status" value="1"/>
</dbReference>
<keyword evidence="3" id="KW-0964">Secreted</keyword>
<dbReference type="EMBL" id="AY388568">
    <property type="protein sequence ID" value="AAR18456.1"/>
    <property type="molecule type" value="mRNA"/>
</dbReference>
<dbReference type="InterPro" id="IPR036728">
    <property type="entry name" value="PBP_GOBP_sf"/>
</dbReference>
<dbReference type="InterPro" id="IPR006170">
    <property type="entry name" value="PBP/GOBP"/>
</dbReference>
<dbReference type="GO" id="GO:0005576">
    <property type="term" value="C:extracellular region"/>
    <property type="evidence" value="ECO:0007669"/>
    <property type="project" value="UniProtKB-SubCell"/>
</dbReference>
<dbReference type="VEuPathDB" id="VectorBase:CQUJHB015239"/>
<accession>Q6TRY1</accession>
<comment type="subcellular location">
    <subcellularLocation>
        <location evidence="1">Secreted</location>
    </subcellularLocation>
</comment>
<sequence>MKCSPITLLALASIITLSTATSEQPNWGEVSSTCHKLLRVSPEVGAPHGQDHFSPDPKSACITRCVGIITGMYDDETGISMEQLRTWWVDEDTDADFQEFKRRYLACAGSIVPEQYGDDYCKKSSKLYECFMQSGMTVA</sequence>
<evidence type="ECO:0000256" key="3">
    <source>
        <dbReference type="ARBA" id="ARBA00022525"/>
    </source>
</evidence>
<comment type="similarity">
    <text evidence="2">Belongs to the PBP/GOBP family.</text>
</comment>
<evidence type="ECO:0000256" key="4">
    <source>
        <dbReference type="SAM" id="SignalP"/>
    </source>
</evidence>
<dbReference type="CDD" id="cd23992">
    <property type="entry name" value="PBP_GOBP"/>
    <property type="match status" value="1"/>
</dbReference>
<dbReference type="Gene3D" id="1.10.238.20">
    <property type="entry name" value="Pheromone/general odorant binding protein domain"/>
    <property type="match status" value="1"/>
</dbReference>
<protein>
    <submittedName>
        <fullName evidence="5">Putative salivary odorant binding protein 2</fullName>
    </submittedName>
</protein>
<feature type="chain" id="PRO_5004281035" evidence="4">
    <location>
        <begin position="21"/>
        <end position="139"/>
    </location>
</feature>